<dbReference type="PANTHER" id="PTHR14025">
    <property type="entry name" value="FANCONI ANEMIA GROUP M FANCM FAMILY MEMBER"/>
    <property type="match status" value="1"/>
</dbReference>
<evidence type="ECO:0000256" key="5">
    <source>
        <dbReference type="ARBA" id="ARBA00022806"/>
    </source>
</evidence>
<dbReference type="InterPro" id="IPR027417">
    <property type="entry name" value="P-loop_NTPase"/>
</dbReference>
<dbReference type="SMART" id="SM00490">
    <property type="entry name" value="HELICc"/>
    <property type="match status" value="1"/>
</dbReference>
<feature type="compositionally biased region" description="Basic and acidic residues" evidence="10">
    <location>
        <begin position="865"/>
        <end position="874"/>
    </location>
</feature>
<keyword evidence="5" id="KW-0347">Helicase</keyword>
<dbReference type="FunFam" id="3.40.50.300:FF:000861">
    <property type="entry name" value="Fanconi anemia, complementation group M"/>
    <property type="match status" value="1"/>
</dbReference>
<gene>
    <name evidence="13" type="ORF">EW026_g7378</name>
</gene>
<keyword evidence="4" id="KW-0378">Hydrolase</keyword>
<evidence type="ECO:0000256" key="3">
    <source>
        <dbReference type="ARBA" id="ARBA00022741"/>
    </source>
</evidence>
<dbReference type="InterPro" id="IPR044749">
    <property type="entry name" value="FANCM_DEXDc"/>
</dbReference>
<dbReference type="Pfam" id="PF04851">
    <property type="entry name" value="ResIII"/>
    <property type="match status" value="1"/>
</dbReference>
<evidence type="ECO:0000313" key="13">
    <source>
        <dbReference type="EMBL" id="THG94001.1"/>
    </source>
</evidence>
<evidence type="ECO:0000256" key="10">
    <source>
        <dbReference type="SAM" id="MobiDB-lite"/>
    </source>
</evidence>
<dbReference type="GO" id="GO:0005524">
    <property type="term" value="F:ATP binding"/>
    <property type="evidence" value="ECO:0007669"/>
    <property type="project" value="UniProtKB-UniRule"/>
</dbReference>
<dbReference type="GO" id="GO:0000400">
    <property type="term" value="F:four-way junction DNA binding"/>
    <property type="evidence" value="ECO:0007669"/>
    <property type="project" value="TreeGrafter"/>
</dbReference>
<organism evidence="13 14">
    <name type="scientific">Hermanssonia centrifuga</name>
    <dbReference type="NCBI Taxonomy" id="98765"/>
    <lineage>
        <taxon>Eukaryota</taxon>
        <taxon>Fungi</taxon>
        <taxon>Dikarya</taxon>
        <taxon>Basidiomycota</taxon>
        <taxon>Agaricomycotina</taxon>
        <taxon>Agaricomycetes</taxon>
        <taxon>Polyporales</taxon>
        <taxon>Meruliaceae</taxon>
        <taxon>Hermanssonia</taxon>
    </lineage>
</organism>
<feature type="compositionally biased region" description="Basic and acidic residues" evidence="10">
    <location>
        <begin position="723"/>
        <end position="741"/>
    </location>
</feature>
<evidence type="ECO:0000259" key="12">
    <source>
        <dbReference type="PROSITE" id="PS51194"/>
    </source>
</evidence>
<dbReference type="AlphaFoldDB" id="A0A4S4K814"/>
<comment type="similarity">
    <text evidence="2 9">Belongs to the DEAD box helicase family. DEAH subfamily. FANCM sub-subfamily.</text>
</comment>
<dbReference type="CDD" id="cd18033">
    <property type="entry name" value="DEXDc_FANCM"/>
    <property type="match status" value="1"/>
</dbReference>
<dbReference type="GO" id="GO:0045003">
    <property type="term" value="P:double-strand break repair via synthesis-dependent strand annealing"/>
    <property type="evidence" value="ECO:0007669"/>
    <property type="project" value="TreeGrafter"/>
</dbReference>
<protein>
    <recommendedName>
        <fullName evidence="9">ATP-dependent DNA helicase</fullName>
        <ecNumber evidence="9">3.6.4.12</ecNumber>
    </recommendedName>
</protein>
<dbReference type="GO" id="GO:0005634">
    <property type="term" value="C:nucleus"/>
    <property type="evidence" value="ECO:0007669"/>
    <property type="project" value="UniProtKB-SubCell"/>
</dbReference>
<evidence type="ECO:0000256" key="4">
    <source>
        <dbReference type="ARBA" id="ARBA00022801"/>
    </source>
</evidence>
<dbReference type="InterPro" id="IPR006935">
    <property type="entry name" value="Helicase/UvrB_N"/>
</dbReference>
<dbReference type="PANTHER" id="PTHR14025:SF20">
    <property type="entry name" value="FANCONI ANEMIA GROUP M PROTEIN"/>
    <property type="match status" value="1"/>
</dbReference>
<dbReference type="PROSITE" id="PS51192">
    <property type="entry name" value="HELICASE_ATP_BIND_1"/>
    <property type="match status" value="1"/>
</dbReference>
<dbReference type="GO" id="GO:0036297">
    <property type="term" value="P:interstrand cross-link repair"/>
    <property type="evidence" value="ECO:0007669"/>
    <property type="project" value="TreeGrafter"/>
</dbReference>
<feature type="compositionally biased region" description="Low complexity" evidence="10">
    <location>
        <begin position="800"/>
        <end position="809"/>
    </location>
</feature>
<feature type="domain" description="Helicase C-terminal" evidence="12">
    <location>
        <begin position="243"/>
        <end position="412"/>
    </location>
</feature>
<dbReference type="SUPFAM" id="SSF52540">
    <property type="entry name" value="P-loop containing nucleoside triphosphate hydrolases"/>
    <property type="match status" value="1"/>
</dbReference>
<dbReference type="Proteomes" id="UP000309038">
    <property type="component" value="Unassembled WGS sequence"/>
</dbReference>
<dbReference type="PROSITE" id="PS51194">
    <property type="entry name" value="HELICASE_CTER"/>
    <property type="match status" value="1"/>
</dbReference>
<name>A0A4S4K814_9APHY</name>
<feature type="compositionally biased region" description="Basic residues" evidence="10">
    <location>
        <begin position="608"/>
        <end position="618"/>
    </location>
</feature>
<proteinExistence type="inferred from homology"/>
<reference evidence="13 14" key="1">
    <citation type="submission" date="2019-02" db="EMBL/GenBank/DDBJ databases">
        <title>Genome sequencing of the rare red list fungi Phlebia centrifuga.</title>
        <authorList>
            <person name="Buettner E."/>
            <person name="Kellner H."/>
        </authorList>
    </citation>
    <scope>NUCLEOTIDE SEQUENCE [LARGE SCALE GENOMIC DNA]</scope>
    <source>
        <strain evidence="13 14">DSM 108282</strain>
    </source>
</reference>
<sequence>MKLHPNLLAAQRWLYPLNQQRRDYQFNIVKRCLFENTLVALPTGLGKTFIAGVVMLNFYTWFPEGKVVFVAPTKPLVAQQIEACHKTCGIPGSHAAELTGQNSRAVRSRTWQEKRVVYMTPQTLMNDLKTDNCDPQDIVLLVIDEAHKGTGDYAYAQVIRYMMAKNPHFRVLALTATPGGKPDAVQAIVDALHISHIEIRDEGSLDLKPYLHKKHIKQHVIEMSDDVRKVRDILSEAMAKRYDKEDADANGGSEELTGDSHVMIFVSFRQCVDEIVEFLNLESPLIRAVPFIGQGADKAGKKGYAQKEQLEVIQKFKSGQFNVLVSTSIGEEGLDIGEIDMIICYDAQKTPIRMLQRVGRTGRKREGYVHVLLSEVREERNWDKAHDNYEDVQRFIIRAEQLELYEDVERLLPENVKPECIEMEMEIEEYTREEPKAKKGPLPNAKRKPRNDDAMRNVPTGASSGFISVKDLMLKGTKKRKKKGSALVEFDPRAGEDDSDDEEIEAGIFGPRRTQSMPESSKKPKQKKLHRSTTMATKEQEKPQATKTSRKKKATSIENLTNNQLERVGTDDNDDREIEMGLSSAHLEPPSKGKRLPRTSTPPPSPRQRSKASLKHKPPTPESPLPDDVIDLTVADTPIRISSSPDIPTCDLDMDRSVGSLTDGLLSSLGDSHLSRISEELPPASPDTSPSAHAEIDDASMSWLVDDDDDPYPEPMSCNDVEMASRHEVTSPTEDIRREDSLAFSSLPSEASWKLSPSPARFTKFRSAASSGSSSRNNMPPPALPERFEPTPLHSPPTPLEELFPEPTFAVRAPGKQPRKRTRIETIDSSPMAMPPPSQKRLQRQESYSPPASPEPVKPKRKKPRFQDVVEAQKHNPWIDVEASHSGDELSQGGYEDDEVMSESDRQFASDFPETQVSPSYDQSAVYRRSLLTQAPGASMPHFANRPARGGRQYSLAAPSKARAPVEVSSSPPRHDSSDDYVFGSFIVDDDDEISYAQDSSVLSDS</sequence>
<comment type="catalytic activity">
    <reaction evidence="8 9">
        <text>ATP + H2O = ADP + phosphate + H(+)</text>
        <dbReference type="Rhea" id="RHEA:13065"/>
        <dbReference type="ChEBI" id="CHEBI:15377"/>
        <dbReference type="ChEBI" id="CHEBI:15378"/>
        <dbReference type="ChEBI" id="CHEBI:30616"/>
        <dbReference type="ChEBI" id="CHEBI:43474"/>
        <dbReference type="ChEBI" id="CHEBI:456216"/>
        <dbReference type="EC" id="3.6.4.12"/>
    </reaction>
</comment>
<keyword evidence="14" id="KW-1185">Reference proteome</keyword>
<dbReference type="GO" id="GO:0016887">
    <property type="term" value="F:ATP hydrolysis activity"/>
    <property type="evidence" value="ECO:0007669"/>
    <property type="project" value="RHEA"/>
</dbReference>
<evidence type="ECO:0000256" key="2">
    <source>
        <dbReference type="ARBA" id="ARBA00009889"/>
    </source>
</evidence>
<evidence type="ECO:0000259" key="11">
    <source>
        <dbReference type="PROSITE" id="PS51192"/>
    </source>
</evidence>
<evidence type="ECO:0000313" key="14">
    <source>
        <dbReference type="Proteomes" id="UP000309038"/>
    </source>
</evidence>
<accession>A0A4S4K814</accession>
<feature type="region of interest" description="Disordered" evidence="10">
    <location>
        <begin position="935"/>
        <end position="982"/>
    </location>
</feature>
<dbReference type="EMBL" id="SGPJ01000522">
    <property type="protein sequence ID" value="THG94001.1"/>
    <property type="molecule type" value="Genomic_DNA"/>
</dbReference>
<dbReference type="GO" id="GO:0009378">
    <property type="term" value="F:four-way junction helicase activity"/>
    <property type="evidence" value="ECO:0007669"/>
    <property type="project" value="TreeGrafter"/>
</dbReference>
<dbReference type="InterPro" id="IPR001650">
    <property type="entry name" value="Helicase_C-like"/>
</dbReference>
<dbReference type="EC" id="3.6.4.12" evidence="9"/>
<comment type="caution">
    <text evidence="13">The sequence shown here is derived from an EMBL/GenBank/DDBJ whole genome shotgun (WGS) entry which is preliminary data.</text>
</comment>
<evidence type="ECO:0000256" key="8">
    <source>
        <dbReference type="ARBA" id="ARBA00047995"/>
    </source>
</evidence>
<keyword evidence="6" id="KW-0067">ATP-binding</keyword>
<feature type="region of interest" description="Disordered" evidence="10">
    <location>
        <begin position="431"/>
        <end position="463"/>
    </location>
</feature>
<dbReference type="InterPro" id="IPR014001">
    <property type="entry name" value="Helicase_ATP-bd"/>
</dbReference>
<feature type="domain" description="Helicase ATP-binding" evidence="11">
    <location>
        <begin position="28"/>
        <end position="196"/>
    </location>
</feature>
<dbReference type="SMART" id="SM00487">
    <property type="entry name" value="DEXDc"/>
    <property type="match status" value="1"/>
</dbReference>
<keyword evidence="3" id="KW-0547">Nucleotide-binding</keyword>
<comment type="subunit">
    <text evidence="9">Interacts with the MHF histone-fold complex to form the FANCM-MHF complex.</text>
</comment>
<dbReference type="GO" id="GO:0043138">
    <property type="term" value="F:3'-5' DNA helicase activity"/>
    <property type="evidence" value="ECO:0007669"/>
    <property type="project" value="TreeGrafter"/>
</dbReference>
<keyword evidence="7" id="KW-0539">Nucleus</keyword>
<comment type="function">
    <text evidence="9">ATP-dependent DNA helicase involved in DNA damage repair by homologous recombination and in genome maintenance. Capable of unwinding D-loops. Plays a role in limiting crossover recombinants during mitotic DNA double-strand break (DSB) repair. Component of a FANCM-MHF complex which promotes gene conversion at blocked replication forks, probably by reversal of the stalled fork.</text>
</comment>
<evidence type="ECO:0000256" key="7">
    <source>
        <dbReference type="ARBA" id="ARBA00023242"/>
    </source>
</evidence>
<feature type="region of interest" description="Disordered" evidence="10">
    <location>
        <begin position="489"/>
        <end position="921"/>
    </location>
</feature>
<evidence type="ECO:0000256" key="9">
    <source>
        <dbReference type="RuleBase" id="RU367027"/>
    </source>
</evidence>
<dbReference type="Gene3D" id="3.40.50.300">
    <property type="entry name" value="P-loop containing nucleotide triphosphate hydrolases"/>
    <property type="match status" value="2"/>
</dbReference>
<comment type="subcellular location">
    <subcellularLocation>
        <location evidence="1 9">Nucleus</location>
    </subcellularLocation>
</comment>
<evidence type="ECO:0000256" key="6">
    <source>
        <dbReference type="ARBA" id="ARBA00022840"/>
    </source>
</evidence>
<feature type="compositionally biased region" description="Low complexity" evidence="10">
    <location>
        <begin position="659"/>
        <end position="672"/>
    </location>
</feature>
<dbReference type="Pfam" id="PF00271">
    <property type="entry name" value="Helicase_C"/>
    <property type="match status" value="1"/>
</dbReference>
<evidence type="ECO:0000256" key="1">
    <source>
        <dbReference type="ARBA" id="ARBA00004123"/>
    </source>
</evidence>